<evidence type="ECO:0000313" key="3">
    <source>
        <dbReference type="Proteomes" id="UP001174936"/>
    </source>
</evidence>
<keyword evidence="1" id="KW-1133">Transmembrane helix</keyword>
<keyword evidence="3" id="KW-1185">Reference proteome</keyword>
<keyword evidence="1" id="KW-0472">Membrane</keyword>
<reference evidence="2" key="1">
    <citation type="submission" date="2023-06" db="EMBL/GenBank/DDBJ databases">
        <title>Genome-scale phylogeny and comparative genomics of the fungal order Sordariales.</title>
        <authorList>
            <consortium name="Lawrence Berkeley National Laboratory"/>
            <person name="Hensen N."/>
            <person name="Bonometti L."/>
            <person name="Westerberg I."/>
            <person name="Brannstrom I.O."/>
            <person name="Guillou S."/>
            <person name="Cros-Aarteil S."/>
            <person name="Calhoun S."/>
            <person name="Haridas S."/>
            <person name="Kuo A."/>
            <person name="Mondo S."/>
            <person name="Pangilinan J."/>
            <person name="Riley R."/>
            <person name="Labutti K."/>
            <person name="Andreopoulos B."/>
            <person name="Lipzen A."/>
            <person name="Chen C."/>
            <person name="Yanf M."/>
            <person name="Daum C."/>
            <person name="Ng V."/>
            <person name="Clum A."/>
            <person name="Steindorff A."/>
            <person name="Ohm R."/>
            <person name="Martin F."/>
            <person name="Silar P."/>
            <person name="Natvig D."/>
            <person name="Lalanne C."/>
            <person name="Gautier V."/>
            <person name="Ament-Velasquez S.L."/>
            <person name="Kruys A."/>
            <person name="Hutchinson M.I."/>
            <person name="Powell A.J."/>
            <person name="Barry K."/>
            <person name="Miller A.N."/>
            <person name="Grigoriev I.V."/>
            <person name="Debuchy R."/>
            <person name="Gladieux P."/>
            <person name="Thoren M.H."/>
            <person name="Johannesson H."/>
        </authorList>
    </citation>
    <scope>NUCLEOTIDE SEQUENCE</scope>
    <source>
        <strain evidence="2">SMH2532-1</strain>
    </source>
</reference>
<evidence type="ECO:0000256" key="1">
    <source>
        <dbReference type="SAM" id="Phobius"/>
    </source>
</evidence>
<comment type="caution">
    <text evidence="2">The sequence shown here is derived from an EMBL/GenBank/DDBJ whole genome shotgun (WGS) entry which is preliminary data.</text>
</comment>
<name>A0AA39Y0S6_9PEZI</name>
<feature type="transmembrane region" description="Helical" evidence="1">
    <location>
        <begin position="79"/>
        <end position="98"/>
    </location>
</feature>
<proteinExistence type="predicted"/>
<feature type="transmembrane region" description="Helical" evidence="1">
    <location>
        <begin position="189"/>
        <end position="207"/>
    </location>
</feature>
<gene>
    <name evidence="2" type="ORF">B0T16DRAFT_416806</name>
</gene>
<dbReference type="AlphaFoldDB" id="A0AA39Y0S6"/>
<dbReference type="Proteomes" id="UP001174936">
    <property type="component" value="Unassembled WGS sequence"/>
</dbReference>
<protein>
    <submittedName>
        <fullName evidence="2">Uncharacterized protein</fullName>
    </submittedName>
</protein>
<dbReference type="EMBL" id="JAULSV010000005">
    <property type="protein sequence ID" value="KAK0643889.1"/>
    <property type="molecule type" value="Genomic_DNA"/>
</dbReference>
<keyword evidence="1" id="KW-0812">Transmembrane</keyword>
<feature type="transmembrane region" description="Helical" evidence="1">
    <location>
        <begin position="157"/>
        <end position="183"/>
    </location>
</feature>
<organism evidence="2 3">
    <name type="scientific">Cercophora newfieldiana</name>
    <dbReference type="NCBI Taxonomy" id="92897"/>
    <lineage>
        <taxon>Eukaryota</taxon>
        <taxon>Fungi</taxon>
        <taxon>Dikarya</taxon>
        <taxon>Ascomycota</taxon>
        <taxon>Pezizomycotina</taxon>
        <taxon>Sordariomycetes</taxon>
        <taxon>Sordariomycetidae</taxon>
        <taxon>Sordariales</taxon>
        <taxon>Lasiosphaeriaceae</taxon>
        <taxon>Cercophora</taxon>
    </lineage>
</organism>
<feature type="transmembrane region" description="Helical" evidence="1">
    <location>
        <begin position="36"/>
        <end position="59"/>
    </location>
</feature>
<evidence type="ECO:0000313" key="2">
    <source>
        <dbReference type="EMBL" id="KAK0643889.1"/>
    </source>
</evidence>
<sequence length="210" mass="24105">MGVFKRLQPFRQRPNAQAALEVVEWDLHFAVLSKTAWLHILSNVIGDIIIIICTGVVLWKVWTINKAVMVPWKCETPVMAFSLAVGCMFWVVVALLMLHSMVAEIRFESLTDSLIRYEWWEIWLLPYTLRSRQEGHGLEGIKVVWEMRDKPWYRSSLVYECVTEVLAAAIYFYGTVVWLSVLFLGAVNALQYVSLTVGMFVVVRIAAASF</sequence>
<accession>A0AA39Y0S6</accession>